<proteinExistence type="predicted"/>
<protein>
    <submittedName>
        <fullName evidence="1">YebV family protein</fullName>
    </submittedName>
</protein>
<name>A0A9Q8V2M5_9GAMM</name>
<dbReference type="InterPro" id="IPR009950">
    <property type="entry name" value="DUF1480"/>
</dbReference>
<dbReference type="GeneID" id="79717348"/>
<organism evidence="1 2">
    <name type="scientific">Moellerella wisconsensis</name>
    <dbReference type="NCBI Taxonomy" id="158849"/>
    <lineage>
        <taxon>Bacteria</taxon>
        <taxon>Pseudomonadati</taxon>
        <taxon>Pseudomonadota</taxon>
        <taxon>Gammaproteobacteria</taxon>
        <taxon>Enterobacterales</taxon>
        <taxon>Morganellaceae</taxon>
        <taxon>Moellerella</taxon>
    </lineage>
</organism>
<dbReference type="EMBL" id="CP093245">
    <property type="protein sequence ID" value="UNH29479.1"/>
    <property type="molecule type" value="Genomic_DNA"/>
</dbReference>
<evidence type="ECO:0000313" key="2">
    <source>
        <dbReference type="Proteomes" id="UP000829116"/>
    </source>
</evidence>
<dbReference type="Proteomes" id="UP000829116">
    <property type="component" value="Chromosome"/>
</dbReference>
<dbReference type="RefSeq" id="WP_047256227.1">
    <property type="nucleotide sequence ID" value="NZ_CAWMFK010000005.1"/>
</dbReference>
<gene>
    <name evidence="1" type="ORF">MNY72_08675</name>
</gene>
<sequence length="77" mass="9070">MNIVKLKISSYEIDDAILSDKQTSMVRIPCNSDTEFCMQLDGWDEHTSIPATINEQPVLLYRHQYDKERDHWVMRVA</sequence>
<dbReference type="AlphaFoldDB" id="A0A9Q8V2M5"/>
<accession>A0A9Q8V2M5</accession>
<reference evidence="1" key="1">
    <citation type="submission" date="2022-03" db="EMBL/GenBank/DDBJ databases">
        <title>ESBL-producing Moellerella wisconsensis and Escherichia marmotae isolated from wild game meat.</title>
        <authorList>
            <person name="Biggel M."/>
        </authorList>
    </citation>
    <scope>NUCLEOTIDE SEQUENCE</scope>
    <source>
        <strain evidence="1">W51</strain>
    </source>
</reference>
<dbReference type="Pfam" id="PF07351">
    <property type="entry name" value="DUF1480"/>
    <property type="match status" value="1"/>
</dbReference>
<evidence type="ECO:0000313" key="1">
    <source>
        <dbReference type="EMBL" id="UNH29479.1"/>
    </source>
</evidence>